<sequence length="482" mass="55998">MAQVADDPKIKEIITSLDDDKIDMLAATSVLQQQATDIRNQKINWQSYFQSQMISQEDYKFIVAFDVQDHAQREKLLRTERLQCAKTFLSLIGHVSKDQTLQYILVLIDDMLQEDRSRVEIFHEYANINKESVWHPFLNLLNRQDGFITNMTARIIAKIACWSQTPMERSDLHFYLTWLKDQLKSQNNEYIQSVGRCLQMMLRIDEYRFAFISVDGISTLLSVLSGRVNFQVQYQLIFCLWVLTFNPLLAEKMNKFNVIPILADILSDSVKEKVTRIILAVFRNLIEKPEDGQVAKEHCIAMVQCKVLKHLTILEQRKFDDEDITADVEFLIEKLQSSVHDLSSFDEYATEVKSGRLEWSPVHKSKFWRENAERLNEKNYELLRILIHLLETSKDPLVLSVACFDIGEYVRHYPRGKHVIEQLGGKQLVMQLLAHEDPNVRYEALLAVQKLMVHNWEYLGRQLEKETGGEVKPSSGVISGKA</sequence>
<dbReference type="Proteomes" id="UP000192223">
    <property type="component" value="Unplaced"/>
</dbReference>
<protein>
    <recommendedName>
        <fullName evidence="6">V-type proton ATPase subunit H</fullName>
    </recommendedName>
</protein>
<dbReference type="SUPFAM" id="SSF48371">
    <property type="entry name" value="ARM repeat"/>
    <property type="match status" value="1"/>
</dbReference>
<dbReference type="CTD" id="34997"/>
<evidence type="ECO:0000256" key="4">
    <source>
        <dbReference type="ARBA" id="ARBA00023065"/>
    </source>
</evidence>
<keyword evidence="4 6" id="KW-0406">Ion transport</keyword>
<dbReference type="Gene3D" id="1.25.40.150">
    <property type="entry name" value="V-type ATPase, subunit H, C-terminal domain"/>
    <property type="match status" value="1"/>
</dbReference>
<dbReference type="InterPro" id="IPR038497">
    <property type="entry name" value="ATPase_V1-cplx_hsu_C_sf"/>
</dbReference>
<dbReference type="Gene3D" id="1.25.10.10">
    <property type="entry name" value="Leucine-rich Repeat Variant"/>
    <property type="match status" value="1"/>
</dbReference>
<proteinExistence type="inferred from homology"/>
<dbReference type="OrthoDB" id="10263554at2759"/>
<dbReference type="CDD" id="cd00256">
    <property type="entry name" value="VATPase_H"/>
    <property type="match status" value="1"/>
</dbReference>
<feature type="domain" description="ATPase V1 complex subunit H C-terminal" evidence="7">
    <location>
        <begin position="342"/>
        <end position="456"/>
    </location>
</feature>
<keyword evidence="3 6" id="KW-0375">Hydrogen ion transport</keyword>
<evidence type="ECO:0000256" key="6">
    <source>
        <dbReference type="PIRNR" id="PIRNR032184"/>
    </source>
</evidence>
<gene>
    <name evidence="9" type="primary">LOC108736268</name>
</gene>
<reference evidence="9" key="1">
    <citation type="submission" date="2025-08" db="UniProtKB">
        <authorList>
            <consortium name="RefSeq"/>
        </authorList>
    </citation>
    <scope>IDENTIFICATION</scope>
    <source>
        <tissue evidence="9">Entire body</tissue>
    </source>
</reference>
<dbReference type="InterPro" id="IPR004908">
    <property type="entry name" value="ATPase_V1-cplx_hsu"/>
</dbReference>
<name>A0A1W4WVG5_AGRPL</name>
<evidence type="ECO:0000259" key="7">
    <source>
        <dbReference type="Pfam" id="PF11698"/>
    </source>
</evidence>
<evidence type="ECO:0000313" key="8">
    <source>
        <dbReference type="Proteomes" id="UP000192223"/>
    </source>
</evidence>
<dbReference type="PANTHER" id="PTHR10698:SF0">
    <property type="entry name" value="V-TYPE PROTON ATPASE SUBUNIT H"/>
    <property type="match status" value="1"/>
</dbReference>
<dbReference type="SMART" id="SM00185">
    <property type="entry name" value="ARM"/>
    <property type="match status" value="3"/>
</dbReference>
<evidence type="ECO:0000313" key="9">
    <source>
        <dbReference type="RefSeq" id="XP_018324138.1"/>
    </source>
</evidence>
<dbReference type="InterPro" id="IPR000225">
    <property type="entry name" value="Armadillo"/>
</dbReference>
<dbReference type="InterPro" id="IPR011989">
    <property type="entry name" value="ARM-like"/>
</dbReference>
<dbReference type="Pfam" id="PF03224">
    <property type="entry name" value="V-ATPase_H_N"/>
    <property type="match status" value="1"/>
</dbReference>
<dbReference type="InterPro" id="IPR016024">
    <property type="entry name" value="ARM-type_fold"/>
</dbReference>
<keyword evidence="8" id="KW-1185">Reference proteome</keyword>
<comment type="subunit">
    <text evidence="6">V-ATPase is a heteromultimeric enzyme made up of two complexes: the ATP-hydrolytic V1 complex and the proton translocation V0 complex.</text>
</comment>
<comment type="function">
    <text evidence="5">Subunit of the V1 complex of vacuolar(H+)-ATPase (V-ATPase), a multisubunit enzyme composed of a peripheral complex (V1) that hydrolyzes ATP and a membrane integral complex (V0) that translocates protons. V-ATPase is responsible for acidifying and maintaining the pH of intracellular compartments and in some cell types, is targeted to the plasma membrane, where it is responsible for acidifying the extracellular environment. Subunit H is essential for V-ATPase activity, but not for the assembly of the complex.</text>
</comment>
<dbReference type="InterPro" id="IPR011987">
    <property type="entry name" value="ATPase_V1-cplx_hsu_C"/>
</dbReference>
<accession>A0A1W4WVG5</accession>
<evidence type="ECO:0000256" key="1">
    <source>
        <dbReference type="ARBA" id="ARBA00008613"/>
    </source>
</evidence>
<dbReference type="GeneID" id="108736268"/>
<dbReference type="FunFam" id="1.25.40.150:FF:000001">
    <property type="entry name" value="V-type proton ATPase subunit H"/>
    <property type="match status" value="1"/>
</dbReference>
<dbReference type="PANTHER" id="PTHR10698">
    <property type="entry name" value="V-TYPE PROTON ATPASE SUBUNIT H"/>
    <property type="match status" value="1"/>
</dbReference>
<dbReference type="RefSeq" id="XP_018324138.1">
    <property type="nucleotide sequence ID" value="XM_018468636.2"/>
</dbReference>
<dbReference type="GO" id="GO:0005765">
    <property type="term" value="C:lysosomal membrane"/>
    <property type="evidence" value="ECO:0007669"/>
    <property type="project" value="TreeGrafter"/>
</dbReference>
<evidence type="ECO:0000256" key="2">
    <source>
        <dbReference type="ARBA" id="ARBA00022448"/>
    </source>
</evidence>
<comment type="similarity">
    <text evidence="1 6">Belongs to the V-ATPase H subunit family.</text>
</comment>
<dbReference type="AlphaFoldDB" id="A0A1W4WVG5"/>
<evidence type="ECO:0000256" key="3">
    <source>
        <dbReference type="ARBA" id="ARBA00022781"/>
    </source>
</evidence>
<dbReference type="Pfam" id="PF11698">
    <property type="entry name" value="V-ATPase_H_C"/>
    <property type="match status" value="1"/>
</dbReference>
<dbReference type="PIRSF" id="PIRSF032184">
    <property type="entry name" value="ATPase_V1_H"/>
    <property type="match status" value="1"/>
</dbReference>
<dbReference type="GO" id="GO:0000221">
    <property type="term" value="C:vacuolar proton-transporting V-type ATPase, V1 domain"/>
    <property type="evidence" value="ECO:0007669"/>
    <property type="project" value="UniProtKB-UniRule"/>
</dbReference>
<dbReference type="FunFam" id="1.25.10.10:FF:000067">
    <property type="entry name" value="V-type proton ATPase subunit H"/>
    <property type="match status" value="1"/>
</dbReference>
<evidence type="ECO:0000256" key="5">
    <source>
        <dbReference type="ARBA" id="ARBA00046225"/>
    </source>
</evidence>
<dbReference type="GO" id="GO:0046961">
    <property type="term" value="F:proton-transporting ATPase activity, rotational mechanism"/>
    <property type="evidence" value="ECO:0007669"/>
    <property type="project" value="UniProtKB-UniRule"/>
</dbReference>
<keyword evidence="2 6" id="KW-0813">Transport</keyword>
<organism evidence="8 9">
    <name type="scientific">Agrilus planipennis</name>
    <name type="common">Emerald ash borer</name>
    <name type="synonym">Agrilus marcopoli</name>
    <dbReference type="NCBI Taxonomy" id="224129"/>
    <lineage>
        <taxon>Eukaryota</taxon>
        <taxon>Metazoa</taxon>
        <taxon>Ecdysozoa</taxon>
        <taxon>Arthropoda</taxon>
        <taxon>Hexapoda</taxon>
        <taxon>Insecta</taxon>
        <taxon>Pterygota</taxon>
        <taxon>Neoptera</taxon>
        <taxon>Endopterygota</taxon>
        <taxon>Coleoptera</taxon>
        <taxon>Polyphaga</taxon>
        <taxon>Elateriformia</taxon>
        <taxon>Buprestoidea</taxon>
        <taxon>Buprestidae</taxon>
        <taxon>Agrilinae</taxon>
        <taxon>Agrilus</taxon>
    </lineage>
</organism>